<dbReference type="Pfam" id="PF03466">
    <property type="entry name" value="LysR_substrate"/>
    <property type="match status" value="1"/>
</dbReference>
<dbReference type="RefSeq" id="WP_074265648.1">
    <property type="nucleotide sequence ID" value="NZ_FSRM01000001.1"/>
</dbReference>
<dbReference type="Pfam" id="PF00126">
    <property type="entry name" value="HTH_1"/>
    <property type="match status" value="1"/>
</dbReference>
<evidence type="ECO:0000256" key="4">
    <source>
        <dbReference type="ARBA" id="ARBA00023163"/>
    </source>
</evidence>
<dbReference type="InterPro" id="IPR005119">
    <property type="entry name" value="LysR_subst-bd"/>
</dbReference>
<evidence type="ECO:0000256" key="3">
    <source>
        <dbReference type="ARBA" id="ARBA00023125"/>
    </source>
</evidence>
<dbReference type="SUPFAM" id="SSF46785">
    <property type="entry name" value="Winged helix' DNA-binding domain"/>
    <property type="match status" value="1"/>
</dbReference>
<evidence type="ECO:0000313" key="6">
    <source>
        <dbReference type="EMBL" id="SIO25634.1"/>
    </source>
</evidence>
<organism evidence="6 7">
    <name type="scientific">Paraburkholderia phenazinium</name>
    <dbReference type="NCBI Taxonomy" id="60549"/>
    <lineage>
        <taxon>Bacteria</taxon>
        <taxon>Pseudomonadati</taxon>
        <taxon>Pseudomonadota</taxon>
        <taxon>Betaproteobacteria</taxon>
        <taxon>Burkholderiales</taxon>
        <taxon>Burkholderiaceae</taxon>
        <taxon>Paraburkholderia</taxon>
    </lineage>
</organism>
<keyword evidence="2" id="KW-0805">Transcription regulation</keyword>
<evidence type="ECO:0000259" key="5">
    <source>
        <dbReference type="PROSITE" id="PS50931"/>
    </source>
</evidence>
<dbReference type="InterPro" id="IPR000847">
    <property type="entry name" value="LysR_HTH_N"/>
</dbReference>
<comment type="similarity">
    <text evidence="1">Belongs to the LysR transcriptional regulatory family.</text>
</comment>
<accession>A0A1N6I0Q8</accession>
<dbReference type="SUPFAM" id="SSF53850">
    <property type="entry name" value="Periplasmic binding protein-like II"/>
    <property type="match status" value="1"/>
</dbReference>
<dbReference type="GO" id="GO:0003700">
    <property type="term" value="F:DNA-binding transcription factor activity"/>
    <property type="evidence" value="ECO:0007669"/>
    <property type="project" value="InterPro"/>
</dbReference>
<sequence length="320" mass="35433">MDTLESMRMFVRVVEAGSFTKAASLSSVSTPQMSRAITDLESRLHTRLLHRTTRHMSLTEAGERYLQHCEQILAQVDLAEAEAAGAGGQPSGKLRVHATTTFGQHHLAPLIARYNRRFPDVLIELVLAQRVPDMVDEGFDVSVVVARSLADSALVSQRIGSLYTILCASPRYLARHGTPLRLADLNKHTCLQLVLPDVPLGQWHFEDVDDPVFRLARPVPFTVNVSEALAEAIREGMGIGPLPISVALPALRDGSLVRVLPEHRLRANNVYALYASRRYLDAKIKTLVEFFREQVPLSLAAQESELDAFGHGLIREPHSI</sequence>
<evidence type="ECO:0000256" key="2">
    <source>
        <dbReference type="ARBA" id="ARBA00023015"/>
    </source>
</evidence>
<dbReference type="Proteomes" id="UP000184693">
    <property type="component" value="Unassembled WGS sequence"/>
</dbReference>
<keyword evidence="3" id="KW-0238">DNA-binding</keyword>
<dbReference type="FunFam" id="1.10.10.10:FF:000001">
    <property type="entry name" value="LysR family transcriptional regulator"/>
    <property type="match status" value="1"/>
</dbReference>
<dbReference type="InterPro" id="IPR036390">
    <property type="entry name" value="WH_DNA-bd_sf"/>
</dbReference>
<dbReference type="Gene3D" id="1.10.10.10">
    <property type="entry name" value="Winged helix-like DNA-binding domain superfamily/Winged helix DNA-binding domain"/>
    <property type="match status" value="1"/>
</dbReference>
<protein>
    <submittedName>
        <fullName evidence="6">Transcriptional regulator, LysR family</fullName>
    </submittedName>
</protein>
<dbReference type="Gene3D" id="3.40.190.290">
    <property type="match status" value="1"/>
</dbReference>
<proteinExistence type="inferred from homology"/>
<dbReference type="EMBL" id="FSRM01000001">
    <property type="protein sequence ID" value="SIO25634.1"/>
    <property type="molecule type" value="Genomic_DNA"/>
</dbReference>
<dbReference type="CDD" id="cd08422">
    <property type="entry name" value="PBP2_CrgA_like"/>
    <property type="match status" value="1"/>
</dbReference>
<feature type="domain" description="HTH lysR-type" evidence="5">
    <location>
        <begin position="1"/>
        <end position="59"/>
    </location>
</feature>
<reference evidence="6 7" key="1">
    <citation type="submission" date="2016-11" db="EMBL/GenBank/DDBJ databases">
        <authorList>
            <person name="Jaros S."/>
            <person name="Januszkiewicz K."/>
            <person name="Wedrychowicz H."/>
        </authorList>
    </citation>
    <scope>NUCLEOTIDE SEQUENCE [LARGE SCALE GENOMIC DNA]</scope>
    <source>
        <strain evidence="6 7">GAS86</strain>
    </source>
</reference>
<name>A0A1N6I0Q8_9BURK</name>
<dbReference type="PANTHER" id="PTHR30537">
    <property type="entry name" value="HTH-TYPE TRANSCRIPTIONAL REGULATOR"/>
    <property type="match status" value="1"/>
</dbReference>
<dbReference type="AlphaFoldDB" id="A0A1N6I0Q8"/>
<dbReference type="PROSITE" id="PS50931">
    <property type="entry name" value="HTH_LYSR"/>
    <property type="match status" value="1"/>
</dbReference>
<dbReference type="GO" id="GO:0003677">
    <property type="term" value="F:DNA binding"/>
    <property type="evidence" value="ECO:0007669"/>
    <property type="project" value="UniProtKB-KW"/>
</dbReference>
<dbReference type="InterPro" id="IPR036388">
    <property type="entry name" value="WH-like_DNA-bd_sf"/>
</dbReference>
<keyword evidence="4" id="KW-0804">Transcription</keyword>
<evidence type="ECO:0000313" key="7">
    <source>
        <dbReference type="Proteomes" id="UP000184693"/>
    </source>
</evidence>
<evidence type="ECO:0000256" key="1">
    <source>
        <dbReference type="ARBA" id="ARBA00009437"/>
    </source>
</evidence>
<gene>
    <name evidence="6" type="ORF">SAMN05444168_3839</name>
</gene>
<dbReference type="OrthoDB" id="9786526at2"/>
<dbReference type="PANTHER" id="PTHR30537:SF5">
    <property type="entry name" value="HTH-TYPE TRANSCRIPTIONAL ACTIVATOR TTDR-RELATED"/>
    <property type="match status" value="1"/>
</dbReference>
<dbReference type="InterPro" id="IPR058163">
    <property type="entry name" value="LysR-type_TF_proteobact-type"/>
</dbReference>